<organism evidence="2 3">
    <name type="scientific">Aspergillus lucknowensis</name>
    <dbReference type="NCBI Taxonomy" id="176173"/>
    <lineage>
        <taxon>Eukaryota</taxon>
        <taxon>Fungi</taxon>
        <taxon>Dikarya</taxon>
        <taxon>Ascomycota</taxon>
        <taxon>Pezizomycotina</taxon>
        <taxon>Eurotiomycetes</taxon>
        <taxon>Eurotiomycetidae</taxon>
        <taxon>Eurotiales</taxon>
        <taxon>Aspergillaceae</taxon>
        <taxon>Aspergillus</taxon>
        <taxon>Aspergillus subgen. Nidulantes</taxon>
    </lineage>
</organism>
<dbReference type="RefSeq" id="XP_070880346.1">
    <property type="nucleotide sequence ID" value="XM_071034958.1"/>
</dbReference>
<keyword evidence="3" id="KW-1185">Reference proteome</keyword>
<dbReference type="GeneID" id="98150030"/>
<sequence>MEAVSARVRIGLALHDLIRAMGWGETCVPSKQTQASAMGTGNSRGVRWERRRDNPDTRSGQESMRKSLSADGRWTGGCPGSRTIVRHHGGPAWSATCRVATRDRSSIHAASIIRFPDSLRDGDSAPQLLQLLPARPLARLLDPTKQISTSLSPSCGRLFLRPTAPFVPLVPQPIGELDCRAHFGR</sequence>
<dbReference type="Proteomes" id="UP001610432">
    <property type="component" value="Unassembled WGS sequence"/>
</dbReference>
<comment type="caution">
    <text evidence="2">The sequence shown here is derived from an EMBL/GenBank/DDBJ whole genome shotgun (WGS) entry which is preliminary data.</text>
</comment>
<feature type="compositionally biased region" description="Polar residues" evidence="1">
    <location>
        <begin position="30"/>
        <end position="43"/>
    </location>
</feature>
<feature type="compositionally biased region" description="Basic and acidic residues" evidence="1">
    <location>
        <begin position="46"/>
        <end position="56"/>
    </location>
</feature>
<evidence type="ECO:0000313" key="3">
    <source>
        <dbReference type="Proteomes" id="UP001610432"/>
    </source>
</evidence>
<reference evidence="2 3" key="1">
    <citation type="submission" date="2024-07" db="EMBL/GenBank/DDBJ databases">
        <title>Section-level genome sequencing and comparative genomics of Aspergillus sections Usti and Cavernicolus.</title>
        <authorList>
            <consortium name="Lawrence Berkeley National Laboratory"/>
            <person name="Nybo J.L."/>
            <person name="Vesth T.C."/>
            <person name="Theobald S."/>
            <person name="Frisvad J.C."/>
            <person name="Larsen T.O."/>
            <person name="Kjaerboelling I."/>
            <person name="Rothschild-Mancinelli K."/>
            <person name="Lyhne E.K."/>
            <person name="Kogle M.E."/>
            <person name="Barry K."/>
            <person name="Clum A."/>
            <person name="Na H."/>
            <person name="Ledsgaard L."/>
            <person name="Lin J."/>
            <person name="Lipzen A."/>
            <person name="Kuo A."/>
            <person name="Riley R."/>
            <person name="Mondo S."/>
            <person name="Labutti K."/>
            <person name="Haridas S."/>
            <person name="Pangalinan J."/>
            <person name="Salamov A.A."/>
            <person name="Simmons B.A."/>
            <person name="Magnuson J.K."/>
            <person name="Chen J."/>
            <person name="Drula E."/>
            <person name="Henrissat B."/>
            <person name="Wiebenga A."/>
            <person name="Lubbers R.J."/>
            <person name="Gomes A.C."/>
            <person name="Macurrencykelacurrency M.R."/>
            <person name="Stajich J."/>
            <person name="Grigoriev I.V."/>
            <person name="Mortensen U.H."/>
            <person name="De Vries R.P."/>
            <person name="Baker S.E."/>
            <person name="Andersen M.R."/>
        </authorList>
    </citation>
    <scope>NUCLEOTIDE SEQUENCE [LARGE SCALE GENOMIC DNA]</scope>
    <source>
        <strain evidence="2 3">CBS 449.75</strain>
    </source>
</reference>
<accession>A0ABR4L5I0</accession>
<evidence type="ECO:0000313" key="2">
    <source>
        <dbReference type="EMBL" id="KAL2859790.1"/>
    </source>
</evidence>
<dbReference type="EMBL" id="JBFXLQ010000121">
    <property type="protein sequence ID" value="KAL2859790.1"/>
    <property type="molecule type" value="Genomic_DNA"/>
</dbReference>
<name>A0ABR4L5I0_9EURO</name>
<proteinExistence type="predicted"/>
<feature type="region of interest" description="Disordered" evidence="1">
    <location>
        <begin position="30"/>
        <end position="75"/>
    </location>
</feature>
<evidence type="ECO:0000256" key="1">
    <source>
        <dbReference type="SAM" id="MobiDB-lite"/>
    </source>
</evidence>
<gene>
    <name evidence="2" type="ORF">BJX67DRAFT_40842</name>
</gene>
<protein>
    <submittedName>
        <fullName evidence="2">Uncharacterized protein</fullName>
    </submittedName>
</protein>